<keyword evidence="3" id="KW-1185">Reference proteome</keyword>
<dbReference type="AlphaFoldDB" id="A0A133V719"/>
<dbReference type="Pfam" id="PF18765">
    <property type="entry name" value="Polbeta"/>
    <property type="match status" value="1"/>
</dbReference>
<feature type="domain" description="Polymerase beta nucleotidyltransferase" evidence="1">
    <location>
        <begin position="11"/>
        <end position="96"/>
    </location>
</feature>
<organism evidence="2 3">
    <name type="scientific">candidate division MSBL1 archaeon SCGC-AAA261F17</name>
    <dbReference type="NCBI Taxonomy" id="1698274"/>
    <lineage>
        <taxon>Archaea</taxon>
        <taxon>Methanobacteriati</taxon>
        <taxon>Methanobacteriota</taxon>
        <taxon>candidate division MSBL1</taxon>
    </lineage>
</organism>
<protein>
    <recommendedName>
        <fullName evidence="1">Polymerase beta nucleotidyltransferase domain-containing protein</fullName>
    </recommendedName>
</protein>
<proteinExistence type="predicted"/>
<accession>A0A133V719</accession>
<evidence type="ECO:0000259" key="1">
    <source>
        <dbReference type="Pfam" id="PF18765"/>
    </source>
</evidence>
<dbReference type="Gene3D" id="3.30.460.10">
    <property type="entry name" value="Beta Polymerase, domain 2"/>
    <property type="match status" value="1"/>
</dbReference>
<comment type="caution">
    <text evidence="2">The sequence shown here is derived from an EMBL/GenBank/DDBJ whole genome shotgun (WGS) entry which is preliminary data.</text>
</comment>
<evidence type="ECO:0000313" key="2">
    <source>
        <dbReference type="EMBL" id="KXB02240.1"/>
    </source>
</evidence>
<evidence type="ECO:0000313" key="3">
    <source>
        <dbReference type="Proteomes" id="UP000070035"/>
    </source>
</evidence>
<name>A0A133V719_9EURY</name>
<sequence>MDKKQVKKDFEFLKGDERVLGVLVFGSQITGRTHERSDIDVCIVAPDTDPWGVLKQVFSKIDTEKKNYDVHVFEEFTLRLKHYVMENYETLWTRDKSELETYFYFYRKLWSDQAKARGVAASPTPVR</sequence>
<reference evidence="2 3" key="1">
    <citation type="journal article" date="2016" name="Sci. Rep.">
        <title>Metabolic traits of an uncultured archaeal lineage -MSBL1- from brine pools of the Red Sea.</title>
        <authorList>
            <person name="Mwirichia R."/>
            <person name="Alam I."/>
            <person name="Rashid M."/>
            <person name="Vinu M."/>
            <person name="Ba-Alawi W."/>
            <person name="Anthony Kamau A."/>
            <person name="Kamanda Ngugi D."/>
            <person name="Goker M."/>
            <person name="Klenk H.P."/>
            <person name="Bajic V."/>
            <person name="Stingl U."/>
        </authorList>
    </citation>
    <scope>NUCLEOTIDE SEQUENCE [LARGE SCALE GENOMIC DNA]</scope>
    <source>
        <strain evidence="2">SCGC-AAA261F17</strain>
    </source>
</reference>
<dbReference type="InterPro" id="IPR043519">
    <property type="entry name" value="NT_sf"/>
</dbReference>
<gene>
    <name evidence="2" type="ORF">AKJ44_01050</name>
</gene>
<dbReference type="EMBL" id="LHXY01000008">
    <property type="protein sequence ID" value="KXB02240.1"/>
    <property type="molecule type" value="Genomic_DNA"/>
</dbReference>
<dbReference type="Proteomes" id="UP000070035">
    <property type="component" value="Unassembled WGS sequence"/>
</dbReference>
<dbReference type="SUPFAM" id="SSF81301">
    <property type="entry name" value="Nucleotidyltransferase"/>
    <property type="match status" value="1"/>
</dbReference>
<dbReference type="InterPro" id="IPR041633">
    <property type="entry name" value="Polbeta"/>
</dbReference>
<dbReference type="CDD" id="cd05403">
    <property type="entry name" value="NT_KNTase_like"/>
    <property type="match status" value="1"/>
</dbReference>